<evidence type="ECO:0000256" key="1">
    <source>
        <dbReference type="SAM" id="Phobius"/>
    </source>
</evidence>
<reference evidence="2 3" key="1">
    <citation type="submission" date="2016-10" db="EMBL/GenBank/DDBJ databases">
        <authorList>
            <person name="de Groot N.N."/>
        </authorList>
    </citation>
    <scope>NUCLEOTIDE SEQUENCE [LARGE SCALE GENOMIC DNA]</scope>
    <source>
        <strain evidence="2 3">DSM 797</strain>
    </source>
</reference>
<protein>
    <submittedName>
        <fullName evidence="2">ECF transporter S component, folate family</fullName>
    </submittedName>
</protein>
<feature type="transmembrane region" description="Helical" evidence="1">
    <location>
        <begin position="111"/>
        <end position="132"/>
    </location>
</feature>
<dbReference type="GO" id="GO:0022857">
    <property type="term" value="F:transmembrane transporter activity"/>
    <property type="evidence" value="ECO:0007669"/>
    <property type="project" value="InterPro"/>
</dbReference>
<keyword evidence="3" id="KW-1185">Reference proteome</keyword>
<dbReference type="AlphaFoldDB" id="A0A1G9S3B9"/>
<dbReference type="EMBL" id="FNGW01000008">
    <property type="protein sequence ID" value="SDM29904.1"/>
    <property type="molecule type" value="Genomic_DNA"/>
</dbReference>
<accession>A0A1G9S3B9</accession>
<organism evidence="2 3">
    <name type="scientific">Romboutsia lituseburensis DSM 797</name>
    <dbReference type="NCBI Taxonomy" id="1121325"/>
    <lineage>
        <taxon>Bacteria</taxon>
        <taxon>Bacillati</taxon>
        <taxon>Bacillota</taxon>
        <taxon>Clostridia</taxon>
        <taxon>Peptostreptococcales</taxon>
        <taxon>Peptostreptococcaceae</taxon>
        <taxon>Romboutsia</taxon>
    </lineage>
</organism>
<dbReference type="Pfam" id="PF12822">
    <property type="entry name" value="ECF_trnsprt"/>
    <property type="match status" value="1"/>
</dbReference>
<keyword evidence="1" id="KW-1133">Transmembrane helix</keyword>
<keyword evidence="1" id="KW-0472">Membrane</keyword>
<keyword evidence="1" id="KW-0812">Transmembrane</keyword>
<dbReference type="RefSeq" id="WP_092727190.1">
    <property type="nucleotide sequence ID" value="NZ_FNGW01000008.1"/>
</dbReference>
<name>A0A1G9S3B9_9FIRM</name>
<feature type="transmembrane region" description="Helical" evidence="1">
    <location>
        <begin position="144"/>
        <end position="162"/>
    </location>
</feature>
<dbReference type="Gene3D" id="1.10.1760.20">
    <property type="match status" value="1"/>
</dbReference>
<dbReference type="Proteomes" id="UP000199068">
    <property type="component" value="Unassembled WGS sequence"/>
</dbReference>
<dbReference type="InterPro" id="IPR030949">
    <property type="entry name" value="ECF_S_folate_fam"/>
</dbReference>
<evidence type="ECO:0000313" key="2">
    <source>
        <dbReference type="EMBL" id="SDM29904.1"/>
    </source>
</evidence>
<sequence>MSKEKSKNFNSKMLTQLGLLIALQVILTRFLSIQTPIVRIGFGFLPIAIMGILFGPWIGGIGATISDLLGFVLFPSGTYFPGFTLTAFLTGFTYGALLYNKSKSPLRILSSTLIVCLLLNLVLDTLWLSILMGKGYMALLPTRIIKSLVMVPVQFISIALVWDKFLNKVRGLISVKQ</sequence>
<dbReference type="NCBIfam" id="TIGR04518">
    <property type="entry name" value="ECF_S_folT_fam"/>
    <property type="match status" value="1"/>
</dbReference>
<feature type="transmembrane region" description="Helical" evidence="1">
    <location>
        <begin position="13"/>
        <end position="31"/>
    </location>
</feature>
<feature type="transmembrane region" description="Helical" evidence="1">
    <location>
        <begin position="79"/>
        <end position="99"/>
    </location>
</feature>
<dbReference type="InterPro" id="IPR024529">
    <property type="entry name" value="ECF_trnsprt_substrate-spec"/>
</dbReference>
<evidence type="ECO:0000313" key="3">
    <source>
        <dbReference type="Proteomes" id="UP000199068"/>
    </source>
</evidence>
<proteinExistence type="predicted"/>
<dbReference type="STRING" id="1121325.SAMN04515677_10871"/>
<gene>
    <name evidence="2" type="ORF">SAMN04515677_10871</name>
</gene>
<feature type="transmembrane region" description="Helical" evidence="1">
    <location>
        <begin position="38"/>
        <end position="59"/>
    </location>
</feature>